<dbReference type="AlphaFoldDB" id="A0A1E1LBW9"/>
<name>A0A1E1LBW9_9HELO</name>
<gene>
    <name evidence="2" type="ORF">RAG0_13278</name>
</gene>
<organism evidence="2 3">
    <name type="scientific">Rhynchosporium agropyri</name>
    <dbReference type="NCBI Taxonomy" id="914238"/>
    <lineage>
        <taxon>Eukaryota</taxon>
        <taxon>Fungi</taxon>
        <taxon>Dikarya</taxon>
        <taxon>Ascomycota</taxon>
        <taxon>Pezizomycotina</taxon>
        <taxon>Leotiomycetes</taxon>
        <taxon>Helotiales</taxon>
        <taxon>Ploettnerulaceae</taxon>
        <taxon>Rhynchosporium</taxon>
    </lineage>
</organism>
<feature type="region of interest" description="Disordered" evidence="1">
    <location>
        <begin position="202"/>
        <end position="223"/>
    </location>
</feature>
<dbReference type="Proteomes" id="UP000178912">
    <property type="component" value="Unassembled WGS sequence"/>
</dbReference>
<evidence type="ECO:0000313" key="3">
    <source>
        <dbReference type="Proteomes" id="UP000178912"/>
    </source>
</evidence>
<dbReference type="OrthoDB" id="3543786at2759"/>
<proteinExistence type="predicted"/>
<keyword evidence="3" id="KW-1185">Reference proteome</keyword>
<evidence type="ECO:0000313" key="2">
    <source>
        <dbReference type="EMBL" id="CZT08051.1"/>
    </source>
</evidence>
<accession>A0A1E1LBW9</accession>
<protein>
    <submittedName>
        <fullName evidence="2">Uncharacterized protein</fullName>
    </submittedName>
</protein>
<sequence length="223" mass="25621">MAPTSLDKHSPFNLDSSIVDNPSIMSNATTFDQIRMQGGEPQKQDKQYNSLVWLEAIDTGPEFEPDIRPRPKRKAFLNAEKSMVYRVQKKRSLKKADADGKKMALEEAVFWAVVEPEDTEITEDFIKATGKPFEERSIREHEVINVYWRSGYSMDPVLGFENSEVTQRHLESRMYGMTLWSGNTAPLAPLAKTKRKALHYANDKQSNNPMSLRRKMSLSDQEY</sequence>
<evidence type="ECO:0000256" key="1">
    <source>
        <dbReference type="SAM" id="MobiDB-lite"/>
    </source>
</evidence>
<dbReference type="EMBL" id="FJUX01000101">
    <property type="protein sequence ID" value="CZT08051.1"/>
    <property type="molecule type" value="Genomic_DNA"/>
</dbReference>
<reference evidence="3" key="1">
    <citation type="submission" date="2016-03" db="EMBL/GenBank/DDBJ databases">
        <authorList>
            <person name="Guldener U."/>
        </authorList>
    </citation>
    <scope>NUCLEOTIDE SEQUENCE [LARGE SCALE GENOMIC DNA]</scope>
    <source>
        <strain evidence="3">04CH-RAC-A.6.1</strain>
    </source>
</reference>